<dbReference type="SMART" id="SM00567">
    <property type="entry name" value="EZ_HEAT"/>
    <property type="match status" value="4"/>
</dbReference>
<dbReference type="AlphaFoldDB" id="A0A7W3MZ06"/>
<dbReference type="SUPFAM" id="SSF48371">
    <property type="entry name" value="ARM repeat"/>
    <property type="match status" value="1"/>
</dbReference>
<protein>
    <submittedName>
        <fullName evidence="1">HEAT repeat protein</fullName>
    </submittedName>
</protein>
<sequence length="634" mass="68759">MNALDDLDVKVYHQGGVVLSAATACLPFLVALAESGDTAVRTYALEVAGRLAAEAARVPARAVDDAWPAAWEAALPRLLGLAGDPCVEVRRELPSALAGSGAGQDRIIEVLRGRWRDEEDRATRLAIVQAVGELAGGCGIEILPETLLWLRELRRHPDRQIRLTAVKALADAPGSHRPGTDLDVLVEAVNDDVDVWNDLWGRPSPETADEYGGRAASLLGWIDRTLGEDVTARTDLCLTFLRHDDEDRRIGAAQNAATVVGEWRSAEERLLPALAERTTDPVGAVRAYAVHVLAAVPEYGGDPAADLLAERLDDDRRISRYGDARVADIAVWGLAWRKDPRCLPRLVEHLTSARPAFDSTEVHGPGGVYTLDLPSIHKVLSPLRDHAEALLPVIRDRLRTGGPLCRGLTRVMADWGAVAAPAVPELVDGLGGETHVEVLEALGAIGPAATDAVPALERLLHRPRGLPEWAARRNKVLLPWAYWKITGTPAPAVAVAADAAPADLPVHDLPRLAELGHHVAFLADRLRPLLRDRDDWTRTRAAAALHRLTGDPAEAAPVLRSAACELARERPLPVHRAALRHLRDMPPEAAEACHWALREVLASGRRHRVNGGWRGIAEDRETRFLAHTLLTAAY</sequence>
<reference evidence="1 2" key="1">
    <citation type="submission" date="2020-08" db="EMBL/GenBank/DDBJ databases">
        <title>Sequencing the genomes of 1000 actinobacteria strains.</title>
        <authorList>
            <person name="Klenk H.-P."/>
        </authorList>
    </citation>
    <scope>NUCLEOTIDE SEQUENCE [LARGE SCALE GENOMIC DNA]</scope>
    <source>
        <strain evidence="1 2">DSM 45823</strain>
    </source>
</reference>
<organism evidence="1 2">
    <name type="scientific">Thermomonospora cellulosilytica</name>
    <dbReference type="NCBI Taxonomy" id="1411118"/>
    <lineage>
        <taxon>Bacteria</taxon>
        <taxon>Bacillati</taxon>
        <taxon>Actinomycetota</taxon>
        <taxon>Actinomycetes</taxon>
        <taxon>Streptosporangiales</taxon>
        <taxon>Thermomonosporaceae</taxon>
        <taxon>Thermomonospora</taxon>
    </lineage>
</organism>
<dbReference type="RefSeq" id="WP_182705898.1">
    <property type="nucleotide sequence ID" value="NZ_JACJII010000001.1"/>
</dbReference>
<dbReference type="EMBL" id="JACJII010000001">
    <property type="protein sequence ID" value="MBA9004432.1"/>
    <property type="molecule type" value="Genomic_DNA"/>
</dbReference>
<dbReference type="Gene3D" id="1.25.10.10">
    <property type="entry name" value="Leucine-rich Repeat Variant"/>
    <property type="match status" value="3"/>
</dbReference>
<dbReference type="InterPro" id="IPR011989">
    <property type="entry name" value="ARM-like"/>
</dbReference>
<proteinExistence type="predicted"/>
<dbReference type="Proteomes" id="UP000539313">
    <property type="component" value="Unassembled WGS sequence"/>
</dbReference>
<keyword evidence="2" id="KW-1185">Reference proteome</keyword>
<gene>
    <name evidence="1" type="ORF">HNR21_003314</name>
</gene>
<comment type="caution">
    <text evidence="1">The sequence shown here is derived from an EMBL/GenBank/DDBJ whole genome shotgun (WGS) entry which is preliminary data.</text>
</comment>
<dbReference type="InterPro" id="IPR004155">
    <property type="entry name" value="PBS_lyase_HEAT"/>
</dbReference>
<accession>A0A7W3MZ06</accession>
<evidence type="ECO:0000313" key="2">
    <source>
        <dbReference type="Proteomes" id="UP000539313"/>
    </source>
</evidence>
<name>A0A7W3MZ06_9ACTN</name>
<evidence type="ECO:0000313" key="1">
    <source>
        <dbReference type="EMBL" id="MBA9004432.1"/>
    </source>
</evidence>
<dbReference type="InterPro" id="IPR016024">
    <property type="entry name" value="ARM-type_fold"/>
</dbReference>